<dbReference type="SUPFAM" id="SSF56672">
    <property type="entry name" value="DNA/RNA polymerases"/>
    <property type="match status" value="1"/>
</dbReference>
<dbReference type="InterPro" id="IPR041373">
    <property type="entry name" value="RT_RNaseH"/>
</dbReference>
<evidence type="ECO:0000256" key="7">
    <source>
        <dbReference type="ARBA" id="ARBA00022918"/>
    </source>
</evidence>
<feature type="compositionally biased region" description="Basic and acidic residues" evidence="8">
    <location>
        <begin position="637"/>
        <end position="647"/>
    </location>
</feature>
<dbReference type="FunFam" id="3.10.20.370:FF:000001">
    <property type="entry name" value="Retrovirus-related Pol polyprotein from transposon 17.6-like protein"/>
    <property type="match status" value="1"/>
</dbReference>
<dbReference type="Pfam" id="PF17921">
    <property type="entry name" value="Integrase_H2C2"/>
    <property type="match status" value="1"/>
</dbReference>
<dbReference type="CDD" id="cd01647">
    <property type="entry name" value="RT_LTR"/>
    <property type="match status" value="1"/>
</dbReference>
<gene>
    <name evidence="11" type="ORF">ONE63_011200</name>
</gene>
<feature type="region of interest" description="Disordered" evidence="8">
    <location>
        <begin position="51"/>
        <end position="136"/>
    </location>
</feature>
<comment type="caution">
    <text evidence="11">The sequence shown here is derived from an EMBL/GenBank/DDBJ whole genome shotgun (WGS) entry which is preliminary data.</text>
</comment>
<dbReference type="Gene3D" id="1.10.340.70">
    <property type="match status" value="1"/>
</dbReference>
<dbReference type="PANTHER" id="PTHR37984">
    <property type="entry name" value="PROTEIN CBG26694"/>
    <property type="match status" value="1"/>
</dbReference>
<evidence type="ECO:0000256" key="1">
    <source>
        <dbReference type="ARBA" id="ARBA00012493"/>
    </source>
</evidence>
<feature type="region of interest" description="Disordered" evidence="8">
    <location>
        <begin position="1786"/>
        <end position="1818"/>
    </location>
</feature>
<dbReference type="GO" id="GO:0003676">
    <property type="term" value="F:nucleic acid binding"/>
    <property type="evidence" value="ECO:0007669"/>
    <property type="project" value="InterPro"/>
</dbReference>
<protein>
    <recommendedName>
        <fullName evidence="1">RNA-directed DNA polymerase</fullName>
        <ecNumber evidence="1">2.7.7.49</ecNumber>
    </recommendedName>
</protein>
<feature type="compositionally biased region" description="Basic and acidic residues" evidence="8">
    <location>
        <begin position="156"/>
        <end position="166"/>
    </location>
</feature>
<dbReference type="PANTHER" id="PTHR37984:SF5">
    <property type="entry name" value="PROTEIN NYNRIN-LIKE"/>
    <property type="match status" value="1"/>
</dbReference>
<dbReference type="Gene3D" id="3.10.10.10">
    <property type="entry name" value="HIV Type 1 Reverse Transcriptase, subunit A, domain 1"/>
    <property type="match status" value="1"/>
</dbReference>
<dbReference type="Gene3D" id="3.30.420.10">
    <property type="entry name" value="Ribonuclease H-like superfamily/Ribonuclease H"/>
    <property type="match status" value="1"/>
</dbReference>
<dbReference type="GO" id="GO:0016787">
    <property type="term" value="F:hydrolase activity"/>
    <property type="evidence" value="ECO:0007669"/>
    <property type="project" value="UniProtKB-KW"/>
</dbReference>
<reference evidence="11" key="1">
    <citation type="submission" date="2022-12" db="EMBL/GenBank/DDBJ databases">
        <title>Chromosome-level genome assembly of the bean flower thrips Megalurothrips usitatus.</title>
        <authorList>
            <person name="Ma L."/>
            <person name="Liu Q."/>
            <person name="Li H."/>
            <person name="Cai W."/>
        </authorList>
    </citation>
    <scope>NUCLEOTIDE SEQUENCE</scope>
    <source>
        <strain evidence="11">Cailab_2022a</strain>
    </source>
</reference>
<feature type="compositionally biased region" description="Basic and acidic residues" evidence="8">
    <location>
        <begin position="541"/>
        <end position="558"/>
    </location>
</feature>
<dbReference type="FunFam" id="3.30.70.270:FF:000020">
    <property type="entry name" value="Transposon Tf2-6 polyprotein-like Protein"/>
    <property type="match status" value="1"/>
</dbReference>
<dbReference type="EMBL" id="JAPTSV010000400">
    <property type="protein sequence ID" value="KAJ1519194.1"/>
    <property type="molecule type" value="Genomic_DNA"/>
</dbReference>
<accession>A0AAV7X599</accession>
<dbReference type="InterPro" id="IPR012337">
    <property type="entry name" value="RNaseH-like_sf"/>
</dbReference>
<dbReference type="Pfam" id="PF00665">
    <property type="entry name" value="rve"/>
    <property type="match status" value="1"/>
</dbReference>
<feature type="domain" description="Integrase catalytic" evidence="10">
    <location>
        <begin position="1480"/>
        <end position="1645"/>
    </location>
</feature>
<dbReference type="Proteomes" id="UP001075354">
    <property type="component" value="Unassembled WGS sequence"/>
</dbReference>
<dbReference type="InterPro" id="IPR050951">
    <property type="entry name" value="Retrovirus_Pol_polyprotein"/>
</dbReference>
<feature type="compositionally biased region" description="Basic and acidic residues" evidence="8">
    <location>
        <begin position="588"/>
        <end position="613"/>
    </location>
</feature>
<keyword evidence="3" id="KW-0548">Nucleotidyltransferase</keyword>
<dbReference type="CDD" id="cd09274">
    <property type="entry name" value="RNase_HI_RT_Ty3"/>
    <property type="match status" value="1"/>
</dbReference>
<organism evidence="11 12">
    <name type="scientific">Megalurothrips usitatus</name>
    <name type="common">bean blossom thrips</name>
    <dbReference type="NCBI Taxonomy" id="439358"/>
    <lineage>
        <taxon>Eukaryota</taxon>
        <taxon>Metazoa</taxon>
        <taxon>Ecdysozoa</taxon>
        <taxon>Arthropoda</taxon>
        <taxon>Hexapoda</taxon>
        <taxon>Insecta</taxon>
        <taxon>Pterygota</taxon>
        <taxon>Neoptera</taxon>
        <taxon>Paraneoptera</taxon>
        <taxon>Thysanoptera</taxon>
        <taxon>Terebrantia</taxon>
        <taxon>Thripoidea</taxon>
        <taxon>Thripidae</taxon>
        <taxon>Megalurothrips</taxon>
    </lineage>
</organism>
<evidence type="ECO:0000256" key="2">
    <source>
        <dbReference type="ARBA" id="ARBA00022679"/>
    </source>
</evidence>
<evidence type="ECO:0000256" key="8">
    <source>
        <dbReference type="SAM" id="MobiDB-lite"/>
    </source>
</evidence>
<dbReference type="InterPro" id="IPR000477">
    <property type="entry name" value="RT_dom"/>
</dbReference>
<dbReference type="InterPro" id="IPR021109">
    <property type="entry name" value="Peptidase_aspartic_dom_sf"/>
</dbReference>
<dbReference type="GO" id="GO:0004519">
    <property type="term" value="F:endonuclease activity"/>
    <property type="evidence" value="ECO:0007669"/>
    <property type="project" value="UniProtKB-KW"/>
</dbReference>
<keyword evidence="6" id="KW-0378">Hydrolase</keyword>
<feature type="compositionally biased region" description="Acidic residues" evidence="8">
    <location>
        <begin position="71"/>
        <end position="81"/>
    </location>
</feature>
<dbReference type="FunFam" id="1.10.340.70:FF:000001">
    <property type="entry name" value="Retrovirus-related Pol polyprotein from transposon gypsy-like Protein"/>
    <property type="match status" value="1"/>
</dbReference>
<feature type="region of interest" description="Disordered" evidence="8">
    <location>
        <begin position="156"/>
        <end position="193"/>
    </location>
</feature>
<dbReference type="Gene3D" id="3.10.20.370">
    <property type="match status" value="1"/>
</dbReference>
<dbReference type="InterPro" id="IPR043128">
    <property type="entry name" value="Rev_trsase/Diguanyl_cyclase"/>
</dbReference>
<proteinExistence type="predicted"/>
<dbReference type="InterPro" id="IPR043502">
    <property type="entry name" value="DNA/RNA_pol_sf"/>
</dbReference>
<dbReference type="FunFam" id="3.30.420.10:FF:000032">
    <property type="entry name" value="Retrovirus-related Pol polyprotein from transposon 297-like Protein"/>
    <property type="match status" value="1"/>
</dbReference>
<keyword evidence="2" id="KW-0808">Transferase</keyword>
<keyword evidence="5" id="KW-0255">Endonuclease</keyword>
<feature type="region of interest" description="Disordered" evidence="8">
    <location>
        <begin position="537"/>
        <end position="658"/>
    </location>
</feature>
<evidence type="ECO:0000313" key="12">
    <source>
        <dbReference type="Proteomes" id="UP001075354"/>
    </source>
</evidence>
<evidence type="ECO:0000256" key="4">
    <source>
        <dbReference type="ARBA" id="ARBA00022722"/>
    </source>
</evidence>
<name>A0AAV7X599_9NEOP</name>
<feature type="domain" description="Reverse transcriptase" evidence="9">
    <location>
        <begin position="915"/>
        <end position="1099"/>
    </location>
</feature>
<dbReference type="EC" id="2.7.7.49" evidence="1"/>
<keyword evidence="12" id="KW-1185">Reference proteome</keyword>
<keyword evidence="4" id="KW-0540">Nuclease</keyword>
<dbReference type="GO" id="GO:0003964">
    <property type="term" value="F:RNA-directed DNA polymerase activity"/>
    <property type="evidence" value="ECO:0007669"/>
    <property type="project" value="UniProtKB-KW"/>
</dbReference>
<feature type="region of interest" description="Disordered" evidence="8">
    <location>
        <begin position="1909"/>
        <end position="1955"/>
    </location>
</feature>
<evidence type="ECO:0000259" key="10">
    <source>
        <dbReference type="PROSITE" id="PS50994"/>
    </source>
</evidence>
<evidence type="ECO:0000259" key="9">
    <source>
        <dbReference type="PROSITE" id="PS50878"/>
    </source>
</evidence>
<dbReference type="GO" id="GO:0042575">
    <property type="term" value="C:DNA polymerase complex"/>
    <property type="evidence" value="ECO:0007669"/>
    <property type="project" value="UniProtKB-ARBA"/>
</dbReference>
<sequence length="2058" mass="229429">MQTPKDLDQNIHAVSWYDIAPDAHERGKRAVVEVVGTVVGTCLSNPAYPVTVEVKPPRGPRRDMPELVPIEAEDPLSDDGETPPGSPDVEEVSAESRKPIMTTPSAGDRDDQGRRLLPGTAREPSSPVEEVLGGKPLEEYPKEFGVGWDLFRKGARDSGDHKEGLSRIKSPKRLQFLDPAPSSESDEEEAANTSRKFLSDSVLIQNLDTFKGGDDQQLEVFLTAVDQCGRMNGWSKDQKFYAARVKLRGEALRVAQTAKCNSWEQLCVALRGRYGSKELRAVTRRKVAQCIQRLDEEVSAYAERLKSLFSKIQPQAADVKVNPQLATVWDEMLCDRFIEGLKPSIRRPVMAKAPADYAAALAAANLEEQLDHLEGRTARVHPGLTAVVKIGDKIGKMMVDTGACISILDYDMVPVGTWVEKPPEGLVVKSATDHVMSFSGQGKVTLTFPEAATKVHCAHDFLISAEPICADYQGLLGNDWCIAYGAQLSPARHLVEINGVPIPLRPSTESSSLMTVDPGPSQALAMPVSVELRSLENNGVEIRRQDNDSGEAEVERNRGSVSTSPPLEAPGTSSPFSAKDPPTGESQYLRDETARADLPEAGEGKVRGCREPPSRAGVPGNHGADRVGSNNSVRETLPGDRDDERESQSPSDPGEEQLDAGVTEVKAGGAGGPSFAEVIDDDSVFSWDNDPLDREPLVQKGTTASAPRLAKKRSIANLRVQVPDYDLSHPAKPVFDTIIPPRSSVTVLLQAKGIGKTPGLRKFTPLKVLNDDVVFEAKDFIVDKGSSGIPVMIENNSNIRILVSKAEPLGELSPAELEDDQVPITYQDALPERDGKPFEESFKLQHLPVDLKQNLLNIFHSRKKAFLTAGGGLGKCNLVEHEIHLEPGTRPIACQPYRVPFQYQAELNSAIEEMLRDGVIERASGAWASPVVLVRRVQADGSIKVRFCTDFRRLNAKTIRDCFPMPNLFEQLAKLGGRCLYTSIDLKSAFWQLGVKREHRHLTGFVTPTHFFQYKRMPFGLKNSPPTFQRLMNRIFEDLDGEDVRYYMDDILIATIDDTRLHLKRIDQVLERLEKAGMTINPSKCSWLTRETQFLGHKLTHCGAQPLPSKVQAVLDFKEPVNAKQVRSFLGLVSWFRRNIPNLAERARCLVELTRKEAEFVWNEARQQAFDDLKQALANPPVLRFPDLDLDFLIFTDSSGYAIGALLAQKPEGVLHPISYHSRALTKCEQKWSATEREALAVIWAIRQNRYFLLGTKHFHVYTDHLPNQFLAGLKDSGNARLLRWSLLLSEYNFTIHYRPGRVQEAADCLSRMERKSIHYDVPVSRESREEDSTDRPPAQACQVNSINFQGYQAYWDRSAIRAEQREDESLKGLILSLEQQSGEGGNPEYALDFDGVLCKLRKSKERQDKIVVPQSMRDRVLSIMHESPLAGHAGVKRTYQRVRKEFFWKSMYVDVQRFCARCESCAQRKPDHRKRKAPLRRFPETLEKGETYGMDFVGPLSLTERGNRYLVTCIDIATRYLVAVPVAEISAQTAAEVFLEHVVCKFGAPKRLITDRGSQFLSEMWAELMRMLGIRHCVTTAYHPQGNSHVEKCHFTIIKSIAHFVNEAGSNWDEVLKFSLFAYNSAPHSALGWESPAYLHYGVDPRLPYTGLLQARRIEYSEDPQANIRTEIVKALKLAHEANRRAVEAGVKAYNKKTGPINITVGDRVYLSNKSKKTGECKKWRKLYLGPYRVQDRLDETTFLIREIYGVDEQAVHYNRLKLVKGYEDPISAYDRSKYVKRKLERDAEVESGSTDDEGPVRETRTHGMVTRSQVGEDIAEASLDADAFYGSSSEEEGSPRPPRRPQGLAAPEIIRPPVDSMPKSGELESAPEQLVTAGSRETDEVESADPLENKVAKEAVELGEVPKDTCLTKEGNHSVLPKTATSQADTVTDDWKSSGSDSEPERGRVSPYLSRVKNYSDNLDQLADEEEFEEAYANLLGSTESLAGSVSSTDEAETIREVQGSPGNLDHTVVQVEGERPADDEARQVCAQPDCSKPVAEPRTLRTRTFKPNYKM</sequence>
<dbReference type="Gene3D" id="3.30.70.270">
    <property type="match status" value="2"/>
</dbReference>
<evidence type="ECO:0000256" key="6">
    <source>
        <dbReference type="ARBA" id="ARBA00022801"/>
    </source>
</evidence>
<evidence type="ECO:0000256" key="3">
    <source>
        <dbReference type="ARBA" id="ARBA00022695"/>
    </source>
</evidence>
<dbReference type="Pfam" id="PF00078">
    <property type="entry name" value="RVT_1"/>
    <property type="match status" value="1"/>
</dbReference>
<feature type="region of interest" description="Disordered" evidence="8">
    <location>
        <begin position="2022"/>
        <end position="2043"/>
    </location>
</feature>
<dbReference type="PROSITE" id="PS50994">
    <property type="entry name" value="INTEGRASE"/>
    <property type="match status" value="1"/>
</dbReference>
<evidence type="ECO:0000256" key="5">
    <source>
        <dbReference type="ARBA" id="ARBA00022759"/>
    </source>
</evidence>
<dbReference type="InterPro" id="IPR041588">
    <property type="entry name" value="Integrase_H2C2"/>
</dbReference>
<dbReference type="Gene3D" id="2.40.70.10">
    <property type="entry name" value="Acid Proteases"/>
    <property type="match status" value="1"/>
</dbReference>
<keyword evidence="7" id="KW-0695">RNA-directed DNA polymerase</keyword>
<feature type="compositionally biased region" description="Basic and acidic residues" evidence="8">
    <location>
        <begin position="1909"/>
        <end position="1918"/>
    </location>
</feature>
<dbReference type="InterPro" id="IPR001584">
    <property type="entry name" value="Integrase_cat-core"/>
</dbReference>
<dbReference type="PROSITE" id="PS50878">
    <property type="entry name" value="RT_POL"/>
    <property type="match status" value="1"/>
</dbReference>
<dbReference type="GO" id="GO:0015074">
    <property type="term" value="P:DNA integration"/>
    <property type="evidence" value="ECO:0007669"/>
    <property type="project" value="InterPro"/>
</dbReference>
<dbReference type="SUPFAM" id="SSF53098">
    <property type="entry name" value="Ribonuclease H-like"/>
    <property type="match status" value="1"/>
</dbReference>
<dbReference type="InterPro" id="IPR036397">
    <property type="entry name" value="RNaseH_sf"/>
</dbReference>
<feature type="region of interest" description="Disordered" evidence="8">
    <location>
        <begin position="1831"/>
        <end position="1897"/>
    </location>
</feature>
<dbReference type="Pfam" id="PF17917">
    <property type="entry name" value="RT_RNaseH"/>
    <property type="match status" value="1"/>
</dbReference>
<feature type="compositionally biased region" description="Polar residues" evidence="8">
    <location>
        <begin position="559"/>
        <end position="576"/>
    </location>
</feature>
<evidence type="ECO:0000313" key="11">
    <source>
        <dbReference type="EMBL" id="KAJ1519194.1"/>
    </source>
</evidence>